<dbReference type="PANTHER" id="PTHR24321:SF8">
    <property type="entry name" value="ESTRADIOL 17-BETA-DEHYDROGENASE 8-RELATED"/>
    <property type="match status" value="1"/>
</dbReference>
<proteinExistence type="inferred from homology"/>
<dbReference type="CDD" id="cd05233">
    <property type="entry name" value="SDR_c"/>
    <property type="match status" value="1"/>
</dbReference>
<dbReference type="FunFam" id="3.40.50.720:FF:000084">
    <property type="entry name" value="Short-chain dehydrogenase reductase"/>
    <property type="match status" value="1"/>
</dbReference>
<comment type="similarity">
    <text evidence="1">Belongs to the short-chain dehydrogenases/reductases (SDR) family.</text>
</comment>
<dbReference type="SUPFAM" id="SSF51735">
    <property type="entry name" value="NAD(P)-binding Rossmann-fold domains"/>
    <property type="match status" value="1"/>
</dbReference>
<gene>
    <name evidence="4" type="ORF">GGR43_001531</name>
</gene>
<dbReference type="PANTHER" id="PTHR24321">
    <property type="entry name" value="DEHYDROGENASES, SHORT CHAIN"/>
    <property type="match status" value="1"/>
</dbReference>
<evidence type="ECO:0000313" key="4">
    <source>
        <dbReference type="EMBL" id="MBB3925816.1"/>
    </source>
</evidence>
<accession>A0A7W6BF53</accession>
<dbReference type="Proteomes" id="UP000571950">
    <property type="component" value="Unassembled WGS sequence"/>
</dbReference>
<reference evidence="4 5" key="1">
    <citation type="submission" date="2020-08" db="EMBL/GenBank/DDBJ databases">
        <title>Genomic Encyclopedia of Type Strains, Phase IV (KMG-IV): sequencing the most valuable type-strain genomes for metagenomic binning, comparative biology and taxonomic classification.</title>
        <authorList>
            <person name="Goeker M."/>
        </authorList>
    </citation>
    <scope>NUCLEOTIDE SEQUENCE [LARGE SCALE GENOMIC DNA]</scope>
    <source>
        <strain evidence="4 5">DSM 26189</strain>
    </source>
</reference>
<dbReference type="GO" id="GO:0016491">
    <property type="term" value="F:oxidoreductase activity"/>
    <property type="evidence" value="ECO:0007669"/>
    <property type="project" value="UniProtKB-KW"/>
</dbReference>
<evidence type="ECO:0000313" key="5">
    <source>
        <dbReference type="Proteomes" id="UP000571950"/>
    </source>
</evidence>
<comment type="caution">
    <text evidence="4">The sequence shown here is derived from an EMBL/GenBank/DDBJ whole genome shotgun (WGS) entry which is preliminary data.</text>
</comment>
<keyword evidence="5" id="KW-1185">Reference proteome</keyword>
<comment type="catalytic activity">
    <reaction evidence="3">
        <text>2,5-dichlorocyclohexa-2,5-dien-1,4-diol + NAD(+) = 2,5-dichlorohydroquinone + NADH + H(+)</text>
        <dbReference type="Rhea" id="RHEA:15741"/>
        <dbReference type="ChEBI" id="CHEBI:15378"/>
        <dbReference type="ChEBI" id="CHEBI:27545"/>
        <dbReference type="ChEBI" id="CHEBI:28975"/>
        <dbReference type="ChEBI" id="CHEBI:57540"/>
        <dbReference type="ChEBI" id="CHEBI:57945"/>
    </reaction>
</comment>
<evidence type="ECO:0000256" key="1">
    <source>
        <dbReference type="ARBA" id="ARBA00006484"/>
    </source>
</evidence>
<dbReference type="RefSeq" id="WP_188071364.1">
    <property type="nucleotide sequence ID" value="NZ_BSPS01000132.1"/>
</dbReference>
<dbReference type="InterPro" id="IPR002347">
    <property type="entry name" value="SDR_fam"/>
</dbReference>
<name>A0A7W6BF53_9SPHN</name>
<sequence length="250" mass="25544">MTDLNGKVALVTGGASGIGRASALAFAQAGAAVAIADLDPANGDAVVREIEAAGGRAIFIATDATEEAQVSRMVERTVAELGGLDIAFNNVGRGEVGATIVSTTVEKWDWILATSLKATWLSMKYEIPVMQAAGGGCIVNMASTAGISPQISGSPAYSAAKAGVVQLTRFAAKAHAPDNIRVNSVAPGLTSTPTVEAWFTEEMKHAVTSRDQFTDRLTRPEEVAAAVLFLASPGASMVTGVTVPVCGGLP</sequence>
<dbReference type="Pfam" id="PF13561">
    <property type="entry name" value="adh_short_C2"/>
    <property type="match status" value="1"/>
</dbReference>
<keyword evidence="2" id="KW-0560">Oxidoreductase</keyword>
<dbReference type="InterPro" id="IPR036291">
    <property type="entry name" value="NAD(P)-bd_dom_sf"/>
</dbReference>
<dbReference type="AlphaFoldDB" id="A0A7W6BF53"/>
<evidence type="ECO:0000256" key="3">
    <source>
        <dbReference type="ARBA" id="ARBA00051383"/>
    </source>
</evidence>
<protein>
    <submittedName>
        <fullName evidence="4">NAD(P)-dependent dehydrogenase (Short-subunit alcohol dehydrogenase family)</fullName>
    </submittedName>
</protein>
<evidence type="ECO:0000256" key="2">
    <source>
        <dbReference type="ARBA" id="ARBA00023002"/>
    </source>
</evidence>
<dbReference type="PRINTS" id="PR00081">
    <property type="entry name" value="GDHRDH"/>
</dbReference>
<dbReference type="Gene3D" id="3.40.50.720">
    <property type="entry name" value="NAD(P)-binding Rossmann-like Domain"/>
    <property type="match status" value="1"/>
</dbReference>
<dbReference type="EMBL" id="JACIDT010000004">
    <property type="protein sequence ID" value="MBB3925816.1"/>
    <property type="molecule type" value="Genomic_DNA"/>
</dbReference>
<dbReference type="PRINTS" id="PR00080">
    <property type="entry name" value="SDRFAMILY"/>
</dbReference>
<organism evidence="4 5">
    <name type="scientific">Sphingobium jiangsuense</name>
    <dbReference type="NCBI Taxonomy" id="870476"/>
    <lineage>
        <taxon>Bacteria</taxon>
        <taxon>Pseudomonadati</taxon>
        <taxon>Pseudomonadota</taxon>
        <taxon>Alphaproteobacteria</taxon>
        <taxon>Sphingomonadales</taxon>
        <taxon>Sphingomonadaceae</taxon>
        <taxon>Sphingobium</taxon>
    </lineage>
</organism>